<evidence type="ECO:0000313" key="1">
    <source>
        <dbReference type="EMBL" id="KAK9027819.1"/>
    </source>
</evidence>
<accession>A0ABR2SS90</accession>
<keyword evidence="2" id="KW-1185">Reference proteome</keyword>
<organism evidence="1 2">
    <name type="scientific">Hibiscus sabdariffa</name>
    <name type="common">roselle</name>
    <dbReference type="NCBI Taxonomy" id="183260"/>
    <lineage>
        <taxon>Eukaryota</taxon>
        <taxon>Viridiplantae</taxon>
        <taxon>Streptophyta</taxon>
        <taxon>Embryophyta</taxon>
        <taxon>Tracheophyta</taxon>
        <taxon>Spermatophyta</taxon>
        <taxon>Magnoliopsida</taxon>
        <taxon>eudicotyledons</taxon>
        <taxon>Gunneridae</taxon>
        <taxon>Pentapetalae</taxon>
        <taxon>rosids</taxon>
        <taxon>malvids</taxon>
        <taxon>Malvales</taxon>
        <taxon>Malvaceae</taxon>
        <taxon>Malvoideae</taxon>
        <taxon>Hibiscus</taxon>
    </lineage>
</organism>
<proteinExistence type="predicted"/>
<comment type="caution">
    <text evidence="1">The sequence shown here is derived from an EMBL/GenBank/DDBJ whole genome shotgun (WGS) entry which is preliminary data.</text>
</comment>
<reference evidence="1 2" key="1">
    <citation type="journal article" date="2024" name="G3 (Bethesda)">
        <title>Genome assembly of Hibiscus sabdariffa L. provides insights into metabolisms of medicinal natural products.</title>
        <authorList>
            <person name="Kim T."/>
        </authorList>
    </citation>
    <scope>NUCLEOTIDE SEQUENCE [LARGE SCALE GENOMIC DNA]</scope>
    <source>
        <strain evidence="1">TK-2024</strain>
        <tissue evidence="1">Old leaves</tissue>
    </source>
</reference>
<evidence type="ECO:0000313" key="2">
    <source>
        <dbReference type="Proteomes" id="UP001396334"/>
    </source>
</evidence>
<gene>
    <name evidence="1" type="ORF">V6N11_067641</name>
</gene>
<sequence length="170" mass="19401">MSGPVDLDIFRICYYIDNKTSNGFDVYLVKNGIKDDESCVQALADTKTKVVMLLGPDTNNCVRIVSAQMQLEMWDVFHQSFVDLDIFRICYYIDNKISNDFDAYLVKNGVEDNESRLWAPAGKKTKVSMLLGPDTNNCARIVSSQMQLEMWNVFHQSFVGEHCINIVHKS</sequence>
<dbReference type="Proteomes" id="UP001396334">
    <property type="component" value="Unassembled WGS sequence"/>
</dbReference>
<protein>
    <submittedName>
        <fullName evidence="1">Uncharacterized protein</fullName>
    </submittedName>
</protein>
<dbReference type="EMBL" id="JBBPBN010000012">
    <property type="protein sequence ID" value="KAK9027819.1"/>
    <property type="molecule type" value="Genomic_DNA"/>
</dbReference>
<name>A0ABR2SS90_9ROSI</name>